<dbReference type="AlphaFoldDB" id="A0A426SJC6"/>
<dbReference type="CDD" id="cd00093">
    <property type="entry name" value="HTH_XRE"/>
    <property type="match status" value="1"/>
</dbReference>
<name>A0A426SJC6_9MICO</name>
<dbReference type="Pfam" id="PF01381">
    <property type="entry name" value="HTH_3"/>
    <property type="match status" value="1"/>
</dbReference>
<dbReference type="EMBL" id="QOCI01000008">
    <property type="protein sequence ID" value="RRR18286.1"/>
    <property type="molecule type" value="Genomic_DNA"/>
</dbReference>
<evidence type="ECO:0000259" key="1">
    <source>
        <dbReference type="PROSITE" id="PS50943"/>
    </source>
</evidence>
<dbReference type="PROSITE" id="PS50943">
    <property type="entry name" value="HTH_CROC1"/>
    <property type="match status" value="1"/>
</dbReference>
<dbReference type="Gene3D" id="1.10.260.40">
    <property type="entry name" value="lambda repressor-like DNA-binding domains"/>
    <property type="match status" value="1"/>
</dbReference>
<organism evidence="2 3">
    <name type="scientific">Brachybacterium paraconglomeratum</name>
    <dbReference type="NCBI Taxonomy" id="173362"/>
    <lineage>
        <taxon>Bacteria</taxon>
        <taxon>Bacillati</taxon>
        <taxon>Actinomycetota</taxon>
        <taxon>Actinomycetes</taxon>
        <taxon>Micrococcales</taxon>
        <taxon>Dermabacteraceae</taxon>
        <taxon>Brachybacterium</taxon>
    </lineage>
</organism>
<evidence type="ECO:0000313" key="2">
    <source>
        <dbReference type="EMBL" id="RRR18286.1"/>
    </source>
</evidence>
<sequence length="114" mass="12782">MYLITQRRTYGYGRPKIRYQREAWMLVKDPAAIRRARKARGFSQRDLAALCKCTQAAISALETGTMKSCSADLAKILCRRVERDLEDLFIDPKVEAVPTMTSGTRTVSPAKAVA</sequence>
<protein>
    <submittedName>
        <fullName evidence="2">XRE family transcriptional regulator</fullName>
    </submittedName>
</protein>
<feature type="domain" description="HTH cro/C1-type" evidence="1">
    <location>
        <begin position="33"/>
        <end position="88"/>
    </location>
</feature>
<dbReference type="RefSeq" id="WP_126987653.1">
    <property type="nucleotide sequence ID" value="NZ_ML133856.1"/>
</dbReference>
<dbReference type="GeneID" id="78121569"/>
<dbReference type="SMART" id="SM00530">
    <property type="entry name" value="HTH_XRE"/>
    <property type="match status" value="1"/>
</dbReference>
<gene>
    <name evidence="2" type="ORF">DS079_11105</name>
</gene>
<dbReference type="InterPro" id="IPR001387">
    <property type="entry name" value="Cro/C1-type_HTH"/>
</dbReference>
<dbReference type="SUPFAM" id="SSF47413">
    <property type="entry name" value="lambda repressor-like DNA-binding domains"/>
    <property type="match status" value="1"/>
</dbReference>
<dbReference type="InterPro" id="IPR010982">
    <property type="entry name" value="Lambda_DNA-bd_dom_sf"/>
</dbReference>
<dbReference type="Proteomes" id="UP000274327">
    <property type="component" value="Unassembled WGS sequence"/>
</dbReference>
<keyword evidence="3" id="KW-1185">Reference proteome</keyword>
<proteinExistence type="predicted"/>
<reference evidence="2 3" key="1">
    <citation type="submission" date="2018-07" db="EMBL/GenBank/DDBJ databases">
        <title>Brachybacteriurn paraconglorneratum KCTC 9916.</title>
        <authorList>
            <person name="Li Y."/>
        </authorList>
    </citation>
    <scope>NUCLEOTIDE SEQUENCE [LARGE SCALE GENOMIC DNA]</scope>
    <source>
        <strain evidence="2 3">KCTC 9916</strain>
    </source>
</reference>
<evidence type="ECO:0000313" key="3">
    <source>
        <dbReference type="Proteomes" id="UP000274327"/>
    </source>
</evidence>
<comment type="caution">
    <text evidence="2">The sequence shown here is derived from an EMBL/GenBank/DDBJ whole genome shotgun (WGS) entry which is preliminary data.</text>
</comment>
<accession>A0A426SJC6</accession>
<dbReference type="GO" id="GO:0003677">
    <property type="term" value="F:DNA binding"/>
    <property type="evidence" value="ECO:0007669"/>
    <property type="project" value="InterPro"/>
</dbReference>